<gene>
    <name evidence="11" type="ORF">GCM10009114_04540</name>
</gene>
<feature type="transmembrane region" description="Helical" evidence="9">
    <location>
        <begin position="414"/>
        <end position="432"/>
    </location>
</feature>
<proteinExistence type="inferred from homology"/>
<dbReference type="SUPFAM" id="SSF53187">
    <property type="entry name" value="Zn-dependent exopeptidases"/>
    <property type="match status" value="1"/>
</dbReference>
<dbReference type="Gene3D" id="3.40.630.10">
    <property type="entry name" value="Zn peptidases"/>
    <property type="match status" value="1"/>
</dbReference>
<feature type="transmembrane region" description="Helical" evidence="9">
    <location>
        <begin position="337"/>
        <end position="357"/>
    </location>
</feature>
<evidence type="ECO:0000313" key="11">
    <source>
        <dbReference type="EMBL" id="GAA0852972.1"/>
    </source>
</evidence>
<feature type="transmembrane region" description="Helical" evidence="9">
    <location>
        <begin position="494"/>
        <end position="514"/>
    </location>
</feature>
<comment type="caution">
    <text evidence="11">The sequence shown here is derived from an EMBL/GenBank/DDBJ whole genome shotgun (WGS) entry which is preliminary data.</text>
</comment>
<feature type="transmembrane region" description="Helical" evidence="9">
    <location>
        <begin position="553"/>
        <end position="572"/>
    </location>
</feature>
<accession>A0ABN1LCV7</accession>
<keyword evidence="5" id="KW-0926">Vacuole</keyword>
<protein>
    <recommendedName>
        <fullName evidence="4">Vacuolar membrane protease</fullName>
    </recommendedName>
    <alternativeName>
        <fullName evidence="8">FXNA-related family protease 1</fullName>
    </alternativeName>
</protein>
<comment type="subcellular location">
    <subcellularLocation>
        <location evidence="2">Vacuole membrane</location>
        <topology evidence="2">Multi-pass membrane protein</topology>
    </subcellularLocation>
</comment>
<evidence type="ECO:0000256" key="6">
    <source>
        <dbReference type="ARBA" id="ARBA00022989"/>
    </source>
</evidence>
<reference evidence="11 12" key="1">
    <citation type="journal article" date="2019" name="Int. J. Syst. Evol. Microbiol.">
        <title>The Global Catalogue of Microorganisms (GCM) 10K type strain sequencing project: providing services to taxonomists for standard genome sequencing and annotation.</title>
        <authorList>
            <consortium name="The Broad Institute Genomics Platform"/>
            <consortium name="The Broad Institute Genome Sequencing Center for Infectious Disease"/>
            <person name="Wu L."/>
            <person name="Ma J."/>
        </authorList>
    </citation>
    <scope>NUCLEOTIDE SEQUENCE [LARGE SCALE GENOMIC DNA]</scope>
    <source>
        <strain evidence="11 12">JCM 15896</strain>
    </source>
</reference>
<dbReference type="InterPro" id="IPR045175">
    <property type="entry name" value="M28_fam"/>
</dbReference>
<evidence type="ECO:0000256" key="7">
    <source>
        <dbReference type="ARBA" id="ARBA00023180"/>
    </source>
</evidence>
<dbReference type="PANTHER" id="PTHR12147">
    <property type="entry name" value="METALLOPEPTIDASE M28 FAMILY MEMBER"/>
    <property type="match status" value="1"/>
</dbReference>
<keyword evidence="9" id="KW-0472">Membrane</keyword>
<evidence type="ECO:0000256" key="9">
    <source>
        <dbReference type="SAM" id="Phobius"/>
    </source>
</evidence>
<evidence type="ECO:0000256" key="2">
    <source>
        <dbReference type="ARBA" id="ARBA00004128"/>
    </source>
</evidence>
<keyword evidence="7" id="KW-0325">Glycoprotein</keyword>
<feature type="transmembrane region" description="Helical" evidence="9">
    <location>
        <begin position="369"/>
        <end position="394"/>
    </location>
</feature>
<evidence type="ECO:0000256" key="3">
    <source>
        <dbReference type="ARBA" id="ARBA00010918"/>
    </source>
</evidence>
<dbReference type="Proteomes" id="UP001500359">
    <property type="component" value="Unassembled WGS sequence"/>
</dbReference>
<evidence type="ECO:0000256" key="4">
    <source>
        <dbReference type="ARBA" id="ARBA00017435"/>
    </source>
</evidence>
<dbReference type="PANTHER" id="PTHR12147:SF58">
    <property type="entry name" value="VACUOLAR MEMBRANE PROTEASE"/>
    <property type="match status" value="1"/>
</dbReference>
<feature type="transmembrane region" description="Helical" evidence="9">
    <location>
        <begin position="470"/>
        <end position="487"/>
    </location>
</feature>
<comment type="similarity">
    <text evidence="3">Belongs to the peptidase M28 family.</text>
</comment>
<dbReference type="InterPro" id="IPR007484">
    <property type="entry name" value="Peptidase_M28"/>
</dbReference>
<organism evidence="11 12">
    <name type="scientific">Aliiglaciecola litoralis</name>
    <dbReference type="NCBI Taxonomy" id="582857"/>
    <lineage>
        <taxon>Bacteria</taxon>
        <taxon>Pseudomonadati</taxon>
        <taxon>Pseudomonadota</taxon>
        <taxon>Gammaproteobacteria</taxon>
        <taxon>Alteromonadales</taxon>
        <taxon>Alteromonadaceae</taxon>
        <taxon>Aliiglaciecola</taxon>
    </lineage>
</organism>
<dbReference type="EMBL" id="BAAAFD010000001">
    <property type="protein sequence ID" value="GAA0852972.1"/>
    <property type="molecule type" value="Genomic_DNA"/>
</dbReference>
<evidence type="ECO:0000256" key="1">
    <source>
        <dbReference type="ARBA" id="ARBA00003273"/>
    </source>
</evidence>
<feature type="transmembrane region" description="Helical" evidence="9">
    <location>
        <begin position="526"/>
        <end position="546"/>
    </location>
</feature>
<dbReference type="RefSeq" id="WP_343856126.1">
    <property type="nucleotide sequence ID" value="NZ_BAAAFD010000001.1"/>
</dbReference>
<keyword evidence="9" id="KW-0812">Transmembrane</keyword>
<keyword evidence="12" id="KW-1185">Reference proteome</keyword>
<evidence type="ECO:0000259" key="10">
    <source>
        <dbReference type="Pfam" id="PF04389"/>
    </source>
</evidence>
<dbReference type="Pfam" id="PF04389">
    <property type="entry name" value="Peptidase_M28"/>
    <property type="match status" value="1"/>
</dbReference>
<name>A0ABN1LCV7_9ALTE</name>
<sequence>MAVNNNRASSVVSFLVTLIIVCSIFATWLAQLPAEDEHFYIGTAPFSLKNTQSHIATIAQQAHYTGAKPHAGVRDYITNQLRQLGLQVEIQSELATSSKYFVASKIHNIVAKLPNTASRADGLGLALMSHYDSANVSARGASDAGHGVAIIIEAIRTLIESGVSRQNDIYVIITDAEEQGLLGAEAFIRDHRWAKHIGLTLNFEARGSGGVSYTLLETNTGNKALIDAFSQADVNYPAANSLMYSIYKMLPNDTDLTVFREQGNIKGFNFAFIDDHFDYHTEQDTLERLDTNTLNHQIDYLTALLPHFANYDLTSLNSESDQVYFNLASLGMIDYPFSWVIPMAVLATLIFIILCVVGLKRGSLTLKHLFIGLLPAGLSVGIAIFVGVGGWALLTWLYPQFNDIPQGFTYNGHSIIVSGILLTLSLGAWLYRWMMARFSKVSSASWYVAVVLIWLLINLGIALYLTGAGFFILVSFASLAIFALVIFNRSHSNLSAICITLLSIPTLVLLTPQIPVFVIGLGLSSLYIATTLSMLVLMTLLPLLFVLKGVRSIQLFMLAGAVISLIGVVQTADYSADRKKPSSVNYVYDTQSDQAYLFSFNQRLDEFSLQFFEQVDRSNEALKGIYPITRWRYPHYVKAVPALTLQATSYLVKRSSTVDGKQKVTLTAIPNRDLTSLQISSDRPIQIDSMRINDEAFTAQQTQPRAGFVMRYVVTDREPVKIELVYSSDLPAQLRLIEASHDFPARWPKFIGRAEHIMPTPFRPSDLTFISQPILFE</sequence>
<feature type="transmembrane region" description="Helical" evidence="9">
    <location>
        <begin position="444"/>
        <end position="464"/>
    </location>
</feature>
<comment type="function">
    <text evidence="1">May be involved in vacuolar sorting and osmoregulation.</text>
</comment>
<keyword evidence="6 9" id="KW-1133">Transmembrane helix</keyword>
<evidence type="ECO:0000256" key="5">
    <source>
        <dbReference type="ARBA" id="ARBA00022554"/>
    </source>
</evidence>
<evidence type="ECO:0000256" key="8">
    <source>
        <dbReference type="ARBA" id="ARBA00031512"/>
    </source>
</evidence>
<feature type="transmembrane region" description="Helical" evidence="9">
    <location>
        <begin position="12"/>
        <end position="30"/>
    </location>
</feature>
<feature type="domain" description="Peptidase M28" evidence="10">
    <location>
        <begin position="108"/>
        <end position="301"/>
    </location>
</feature>
<evidence type="ECO:0000313" key="12">
    <source>
        <dbReference type="Proteomes" id="UP001500359"/>
    </source>
</evidence>